<dbReference type="InterPro" id="IPR018060">
    <property type="entry name" value="HTH_AraC"/>
</dbReference>
<name>A0ABX0UZ37_9HYPH</name>
<evidence type="ECO:0000256" key="3">
    <source>
        <dbReference type="ARBA" id="ARBA00023163"/>
    </source>
</evidence>
<feature type="transmembrane region" description="Helical" evidence="5">
    <location>
        <begin position="113"/>
        <end position="131"/>
    </location>
</feature>
<feature type="transmembrane region" description="Helical" evidence="5">
    <location>
        <begin position="181"/>
        <end position="201"/>
    </location>
</feature>
<dbReference type="SUPFAM" id="SSF46689">
    <property type="entry name" value="Homeodomain-like"/>
    <property type="match status" value="1"/>
</dbReference>
<dbReference type="PANTHER" id="PTHR43280:SF29">
    <property type="entry name" value="ARAC-FAMILY TRANSCRIPTIONAL REGULATOR"/>
    <property type="match status" value="1"/>
</dbReference>
<gene>
    <name evidence="7" type="ORF">FHS82_001380</name>
</gene>
<comment type="caution">
    <text evidence="7">The sequence shown here is derived from an EMBL/GenBank/DDBJ whole genome shotgun (WGS) entry which is preliminary data.</text>
</comment>
<keyword evidence="1" id="KW-0805">Transcription regulation</keyword>
<proteinExistence type="predicted"/>
<accession>A0ABX0UZ37</accession>
<dbReference type="SMART" id="SM00342">
    <property type="entry name" value="HTH_ARAC"/>
    <property type="match status" value="1"/>
</dbReference>
<keyword evidence="5" id="KW-1133">Transmembrane helix</keyword>
<dbReference type="InterPro" id="IPR009057">
    <property type="entry name" value="Homeodomain-like_sf"/>
</dbReference>
<feature type="transmembrane region" description="Helical" evidence="5">
    <location>
        <begin position="152"/>
        <end position="175"/>
    </location>
</feature>
<keyword evidence="5" id="KW-0812">Transmembrane</keyword>
<keyword evidence="3" id="KW-0804">Transcription</keyword>
<dbReference type="PROSITE" id="PS01124">
    <property type="entry name" value="HTH_ARAC_FAMILY_2"/>
    <property type="match status" value="1"/>
</dbReference>
<feature type="transmembrane region" description="Helical" evidence="5">
    <location>
        <begin position="6"/>
        <end position="25"/>
    </location>
</feature>
<evidence type="ECO:0000313" key="7">
    <source>
        <dbReference type="EMBL" id="NIJ57554.1"/>
    </source>
</evidence>
<dbReference type="Pfam" id="PF12833">
    <property type="entry name" value="HTH_18"/>
    <property type="match status" value="1"/>
</dbReference>
<organism evidence="7 8">
    <name type="scientific">Pseudochelatococcus lubricantis</name>
    <dbReference type="NCBI Taxonomy" id="1538102"/>
    <lineage>
        <taxon>Bacteria</taxon>
        <taxon>Pseudomonadati</taxon>
        <taxon>Pseudomonadota</taxon>
        <taxon>Alphaproteobacteria</taxon>
        <taxon>Hyphomicrobiales</taxon>
        <taxon>Chelatococcaceae</taxon>
        <taxon>Pseudochelatococcus</taxon>
    </lineage>
</organism>
<evidence type="ECO:0000256" key="2">
    <source>
        <dbReference type="ARBA" id="ARBA00023125"/>
    </source>
</evidence>
<dbReference type="RefSeq" id="WP_166950171.1">
    <property type="nucleotide sequence ID" value="NZ_JAASQI010000002.1"/>
</dbReference>
<dbReference type="Gene3D" id="1.10.10.60">
    <property type="entry name" value="Homeodomain-like"/>
    <property type="match status" value="1"/>
</dbReference>
<evidence type="ECO:0000259" key="6">
    <source>
        <dbReference type="PROSITE" id="PS01124"/>
    </source>
</evidence>
<sequence length="361" mass="39156">MISVPLPFVIALLLAFLLCLVLARAESGRRPVVIFLCACIALTVIVGLRWTFEAKIFRFLQPVIAALLPPAAWFCFSGLRGMARGRSWPHFLPAVAVLALSALWPRLHPPIDALLAILFFGYGALLLRRGFAGPDSLAGARLSEAPQAGKATVLAGALLLFSGFVDLAIALDFGLRDGSHAARIVAMGNMTMLPLIAWAMVVMTRSAPEAEPASQVVEVVAKEEASRGDDPATDDDRVLAEVDRLMAERKLYRDPDLTLDRLSRRLGIPARQVSGAINRKLGQNVSQAVNEWRIREAMDLLAQTDRPVTAIMFECGFQTKSNFNREFLRIAGTTPSAWRRDARSKADEPLSGAAGIASESG</sequence>
<evidence type="ECO:0000256" key="1">
    <source>
        <dbReference type="ARBA" id="ARBA00023015"/>
    </source>
</evidence>
<keyword evidence="2" id="KW-0238">DNA-binding</keyword>
<keyword evidence="8" id="KW-1185">Reference proteome</keyword>
<evidence type="ECO:0000256" key="4">
    <source>
        <dbReference type="SAM" id="MobiDB-lite"/>
    </source>
</evidence>
<feature type="transmembrane region" description="Helical" evidence="5">
    <location>
        <begin position="32"/>
        <end position="50"/>
    </location>
</feature>
<dbReference type="Proteomes" id="UP001429580">
    <property type="component" value="Unassembled WGS sequence"/>
</dbReference>
<reference evidence="7 8" key="1">
    <citation type="submission" date="2020-03" db="EMBL/GenBank/DDBJ databases">
        <title>Genomic Encyclopedia of Type Strains, Phase IV (KMG-IV): sequencing the most valuable type-strain genomes for metagenomic binning, comparative biology and taxonomic classification.</title>
        <authorList>
            <person name="Goeker M."/>
        </authorList>
    </citation>
    <scope>NUCLEOTIDE SEQUENCE [LARGE SCALE GENOMIC DNA]</scope>
    <source>
        <strain evidence="7 8">DSM 103870</strain>
    </source>
</reference>
<evidence type="ECO:0000256" key="5">
    <source>
        <dbReference type="SAM" id="Phobius"/>
    </source>
</evidence>
<feature type="region of interest" description="Disordered" evidence="4">
    <location>
        <begin position="338"/>
        <end position="361"/>
    </location>
</feature>
<feature type="transmembrane region" description="Helical" evidence="5">
    <location>
        <begin position="88"/>
        <end position="107"/>
    </location>
</feature>
<keyword evidence="5" id="KW-0472">Membrane</keyword>
<feature type="domain" description="HTH araC/xylS-type" evidence="6">
    <location>
        <begin position="236"/>
        <end position="341"/>
    </location>
</feature>
<feature type="compositionally biased region" description="Basic and acidic residues" evidence="4">
    <location>
        <begin position="338"/>
        <end position="348"/>
    </location>
</feature>
<evidence type="ECO:0000313" key="8">
    <source>
        <dbReference type="Proteomes" id="UP001429580"/>
    </source>
</evidence>
<dbReference type="EMBL" id="JAASQI010000002">
    <property type="protein sequence ID" value="NIJ57554.1"/>
    <property type="molecule type" value="Genomic_DNA"/>
</dbReference>
<feature type="transmembrane region" description="Helical" evidence="5">
    <location>
        <begin position="56"/>
        <end position="76"/>
    </location>
</feature>
<dbReference type="PANTHER" id="PTHR43280">
    <property type="entry name" value="ARAC-FAMILY TRANSCRIPTIONAL REGULATOR"/>
    <property type="match status" value="1"/>
</dbReference>
<protein>
    <submittedName>
        <fullName evidence="7">AraC-like DNA-binding protein</fullName>
    </submittedName>
</protein>